<dbReference type="Proteomes" id="UP000264820">
    <property type="component" value="Unplaced"/>
</dbReference>
<evidence type="ECO:0000313" key="9">
    <source>
        <dbReference type="Proteomes" id="UP000264820"/>
    </source>
</evidence>
<dbReference type="InterPro" id="IPR002165">
    <property type="entry name" value="Plexin_repeat"/>
</dbReference>
<evidence type="ECO:0000256" key="5">
    <source>
        <dbReference type="ARBA" id="ARBA00022989"/>
    </source>
</evidence>
<keyword evidence="9" id="KW-1185">Reference proteome</keyword>
<proteinExistence type="inferred from homology"/>
<reference evidence="8" key="2">
    <citation type="submission" date="2025-09" db="UniProtKB">
        <authorList>
            <consortium name="Ensembl"/>
        </authorList>
    </citation>
    <scope>IDENTIFICATION</scope>
</reference>
<dbReference type="AlphaFoldDB" id="A0A3Q2XWM8"/>
<keyword evidence="7" id="KW-0325">Glycoprotein</keyword>
<dbReference type="Ensembl" id="ENSHCOT00000006450.1">
    <property type="protein sequence ID" value="ENSHCOP00000004791.1"/>
    <property type="gene ID" value="ENSHCOG00000006364.1"/>
</dbReference>
<evidence type="ECO:0000256" key="1">
    <source>
        <dbReference type="ARBA" id="ARBA00004479"/>
    </source>
</evidence>
<evidence type="ECO:0000256" key="7">
    <source>
        <dbReference type="ARBA" id="ARBA00023180"/>
    </source>
</evidence>
<name>A0A3Q2XWM8_HIPCM</name>
<protein>
    <submittedName>
        <fullName evidence="8">Plexin domain containing 2a</fullName>
    </submittedName>
</protein>
<reference evidence="8" key="1">
    <citation type="submission" date="2025-08" db="UniProtKB">
        <authorList>
            <consortium name="Ensembl"/>
        </authorList>
    </citation>
    <scope>IDENTIFICATION</scope>
</reference>
<comment type="subcellular location">
    <subcellularLocation>
        <location evidence="1">Membrane</location>
        <topology evidence="1">Single-pass type I membrane protein</topology>
    </subcellularLocation>
</comment>
<organism evidence="8 9">
    <name type="scientific">Hippocampus comes</name>
    <name type="common">Tiger tail seahorse</name>
    <dbReference type="NCBI Taxonomy" id="109280"/>
    <lineage>
        <taxon>Eukaryota</taxon>
        <taxon>Metazoa</taxon>
        <taxon>Chordata</taxon>
        <taxon>Craniata</taxon>
        <taxon>Vertebrata</taxon>
        <taxon>Euteleostomi</taxon>
        <taxon>Actinopterygii</taxon>
        <taxon>Neopterygii</taxon>
        <taxon>Teleostei</taxon>
        <taxon>Neoteleostei</taxon>
        <taxon>Acanthomorphata</taxon>
        <taxon>Syngnathiaria</taxon>
        <taxon>Syngnathiformes</taxon>
        <taxon>Syngnathoidei</taxon>
        <taxon>Syngnathidae</taxon>
        <taxon>Hippocampus</taxon>
    </lineage>
</organism>
<keyword evidence="3" id="KW-0812">Transmembrane</keyword>
<sequence>PSVHQVKRETSRCLACHLCRSRVNLSFDFPFYGHTLKEVTVATGGFISTGELIHRLLTATQYVAPLMADFDPALSGDASVFYFDNGSALVVQWTRLHLQDKPQSGAFTFQAALHSDGRIVFAYREIPVDIRDISSENHPVKVGLSDAFVVLHKIQQIPSDNGTLRTIYEYHKVEILKSKICNGTTIEMLPLPTCLQFSSCAPCVTSQIGFNCSWCSRLQRCSSGFDRNRQDWVDHGCQDKGTVHATFFVHLLPIAMPTKFHDAVGNRVWGLRSQMASAQFEFNTRHLPCACVQRRPARWPTMKFRRGSGHPSYAEVEPPGVDGDGAAVIDPKQSFVMAIRRESEQKEGFIVPDPRERFLCSGTS</sequence>
<evidence type="ECO:0000256" key="6">
    <source>
        <dbReference type="ARBA" id="ARBA00023136"/>
    </source>
</evidence>
<evidence type="ECO:0000256" key="2">
    <source>
        <dbReference type="ARBA" id="ARBA00010297"/>
    </source>
</evidence>
<evidence type="ECO:0000256" key="3">
    <source>
        <dbReference type="ARBA" id="ARBA00022692"/>
    </source>
</evidence>
<dbReference type="Pfam" id="PF01437">
    <property type="entry name" value="PSI"/>
    <property type="match status" value="1"/>
</dbReference>
<dbReference type="GeneTree" id="ENSGT00440000033408"/>
<evidence type="ECO:0000313" key="8">
    <source>
        <dbReference type="Ensembl" id="ENSHCOP00000004791.1"/>
    </source>
</evidence>
<evidence type="ECO:0000256" key="4">
    <source>
        <dbReference type="ARBA" id="ARBA00022729"/>
    </source>
</evidence>
<dbReference type="GO" id="GO:0016020">
    <property type="term" value="C:membrane"/>
    <property type="evidence" value="ECO:0007669"/>
    <property type="project" value="UniProtKB-SubCell"/>
</dbReference>
<dbReference type="PANTHER" id="PTHR13055">
    <property type="entry name" value="TUMOR ENDOTHELIAL MARKER 7 RELATED"/>
    <property type="match status" value="1"/>
</dbReference>
<keyword evidence="4" id="KW-0732">Signal</keyword>
<keyword evidence="5" id="KW-1133">Transmembrane helix</keyword>
<accession>A0A3Q2XWM8</accession>
<keyword evidence="6" id="KW-0472">Membrane</keyword>
<dbReference type="PANTHER" id="PTHR13055:SF11">
    <property type="entry name" value="PLEXIN DOMAIN-CONTAINING PROTEIN 2"/>
    <property type="match status" value="1"/>
</dbReference>
<comment type="similarity">
    <text evidence="2">Belongs to the plexin family.</text>
</comment>
<dbReference type="InterPro" id="IPR031152">
    <property type="entry name" value="PLXDC"/>
</dbReference>